<evidence type="ECO:0000256" key="2">
    <source>
        <dbReference type="ARBA" id="ARBA00022723"/>
    </source>
</evidence>
<dbReference type="OMA" id="KWDLNSF"/>
<dbReference type="OrthoDB" id="265717at2759"/>
<dbReference type="InParanoid" id="F0Z6Z2"/>
<dbReference type="SMART" id="SM00317">
    <property type="entry name" value="SET"/>
    <property type="match status" value="1"/>
</dbReference>
<dbReference type="PANTHER" id="PTHR47332">
    <property type="entry name" value="SET DOMAIN-CONTAINING PROTEIN 5"/>
    <property type="match status" value="1"/>
</dbReference>
<dbReference type="InterPro" id="IPR001214">
    <property type="entry name" value="SET_dom"/>
</dbReference>
<dbReference type="SUPFAM" id="SSF144232">
    <property type="entry name" value="HIT/MYND zinc finger-like"/>
    <property type="match status" value="1"/>
</dbReference>
<sequence length="325" mass="37754">MSEDQIRHCGYCLKEIKGAEVKKCAGCLRRCYCSRDCQVADWGSKGQTHKLWCKENICEEDLDWEIRDSPGKGLGVFAKRMIPKHTKIMVDKGYRGVQETPSDFLNTLMPHPGSLQEKWDLNSFYTPEGGDNIGIRLARVNFDCRNNATNKFVPDLSTFILIAIRDIQQDEEISIQYYFYNDFSTSKEIRDARETIIKEKWEVNCDSTCICKNSEIKDKIQKAHELDELIPTLPLKTENDVKKSLKHVDDLIKMNQELSSGIMPLSRAYYDGFQIAITHKKTFPLHKKYIEKYLEAMEIVNSKHSQAYSEALQYLKYPNSHRNHY</sequence>
<dbReference type="PROSITE" id="PS50865">
    <property type="entry name" value="ZF_MYND_2"/>
    <property type="match status" value="1"/>
</dbReference>
<evidence type="ECO:0000313" key="8">
    <source>
        <dbReference type="EMBL" id="EGC40239.1"/>
    </source>
</evidence>
<proteinExistence type="predicted"/>
<comment type="function">
    <text evidence="1">Probable methyltransferase.</text>
</comment>
<gene>
    <name evidence="8" type="ORF">DICPUDRAFT_74166</name>
</gene>
<keyword evidence="4" id="KW-0862">Zinc</keyword>
<keyword evidence="2" id="KW-0479">Metal-binding</keyword>
<evidence type="ECO:0000259" key="6">
    <source>
        <dbReference type="PROSITE" id="PS50280"/>
    </source>
</evidence>
<evidence type="ECO:0000256" key="4">
    <source>
        <dbReference type="ARBA" id="ARBA00022833"/>
    </source>
</evidence>
<dbReference type="Gene3D" id="6.10.140.2220">
    <property type="match status" value="1"/>
</dbReference>
<dbReference type="VEuPathDB" id="AmoebaDB:DICPUDRAFT_74166"/>
<dbReference type="KEGG" id="dpp:DICPUDRAFT_74166"/>
<accession>F0Z6Z2</accession>
<evidence type="ECO:0008006" key="10">
    <source>
        <dbReference type="Google" id="ProtNLM"/>
    </source>
</evidence>
<dbReference type="GO" id="GO:0042054">
    <property type="term" value="F:histone methyltransferase activity"/>
    <property type="evidence" value="ECO:0000318"/>
    <property type="project" value="GO_Central"/>
</dbReference>
<evidence type="ECO:0000256" key="5">
    <source>
        <dbReference type="PROSITE-ProRule" id="PRU00134"/>
    </source>
</evidence>
<dbReference type="PROSITE" id="PS50280">
    <property type="entry name" value="SET"/>
    <property type="match status" value="1"/>
</dbReference>
<dbReference type="PANTHER" id="PTHR47332:SF4">
    <property type="entry name" value="SET DOMAIN-CONTAINING PROTEIN 5"/>
    <property type="match status" value="1"/>
</dbReference>
<reference evidence="9" key="1">
    <citation type="journal article" date="2011" name="Genome Biol.">
        <title>Comparative genomics of the social amoebae Dictyostelium discoideum and Dictyostelium purpureum.</title>
        <authorList>
            <consortium name="US DOE Joint Genome Institute (JGI-PGF)"/>
            <person name="Sucgang R."/>
            <person name="Kuo A."/>
            <person name="Tian X."/>
            <person name="Salerno W."/>
            <person name="Parikh A."/>
            <person name="Feasley C.L."/>
            <person name="Dalin E."/>
            <person name="Tu H."/>
            <person name="Huang E."/>
            <person name="Barry K."/>
            <person name="Lindquist E."/>
            <person name="Shapiro H."/>
            <person name="Bruce D."/>
            <person name="Schmutz J."/>
            <person name="Salamov A."/>
            <person name="Fey P."/>
            <person name="Gaudet P."/>
            <person name="Anjard C."/>
            <person name="Babu M.M."/>
            <person name="Basu S."/>
            <person name="Bushmanova Y."/>
            <person name="van der Wel H."/>
            <person name="Katoh-Kurasawa M."/>
            <person name="Dinh C."/>
            <person name="Coutinho P.M."/>
            <person name="Saito T."/>
            <person name="Elias M."/>
            <person name="Schaap P."/>
            <person name="Kay R.R."/>
            <person name="Henrissat B."/>
            <person name="Eichinger L."/>
            <person name="Rivero F."/>
            <person name="Putnam N.H."/>
            <person name="West C.M."/>
            <person name="Loomis W.F."/>
            <person name="Chisholm R.L."/>
            <person name="Shaulsky G."/>
            <person name="Strassmann J.E."/>
            <person name="Queller D.C."/>
            <person name="Kuspa A."/>
            <person name="Grigoriev I.V."/>
        </authorList>
    </citation>
    <scope>NUCLEOTIDE SEQUENCE [LARGE SCALE GENOMIC DNA]</scope>
    <source>
        <strain evidence="9">QSDP1</strain>
    </source>
</reference>
<keyword evidence="9" id="KW-1185">Reference proteome</keyword>
<dbReference type="InterPro" id="IPR053185">
    <property type="entry name" value="SET_domain_protein"/>
</dbReference>
<dbReference type="Pfam" id="PF01753">
    <property type="entry name" value="zf-MYND"/>
    <property type="match status" value="1"/>
</dbReference>
<dbReference type="STRING" id="5786.F0Z6Z2"/>
<feature type="domain" description="SET" evidence="6">
    <location>
        <begin position="62"/>
        <end position="178"/>
    </location>
</feature>
<evidence type="ECO:0000259" key="7">
    <source>
        <dbReference type="PROSITE" id="PS50865"/>
    </source>
</evidence>
<dbReference type="GO" id="GO:0008270">
    <property type="term" value="F:zinc ion binding"/>
    <property type="evidence" value="ECO:0007669"/>
    <property type="project" value="UniProtKB-KW"/>
</dbReference>
<dbReference type="Gene3D" id="2.170.270.10">
    <property type="entry name" value="SET domain"/>
    <property type="match status" value="1"/>
</dbReference>
<dbReference type="InterPro" id="IPR046341">
    <property type="entry name" value="SET_dom_sf"/>
</dbReference>
<dbReference type="eggNOG" id="ENOG502REBS">
    <property type="taxonomic scope" value="Eukaryota"/>
</dbReference>
<dbReference type="SUPFAM" id="SSF82199">
    <property type="entry name" value="SET domain"/>
    <property type="match status" value="1"/>
</dbReference>
<dbReference type="GeneID" id="10509130"/>
<dbReference type="InterPro" id="IPR002893">
    <property type="entry name" value="Znf_MYND"/>
</dbReference>
<dbReference type="GO" id="GO:0016279">
    <property type="term" value="F:protein-lysine N-methyltransferase activity"/>
    <property type="evidence" value="ECO:0000318"/>
    <property type="project" value="GO_Central"/>
</dbReference>
<evidence type="ECO:0000313" key="9">
    <source>
        <dbReference type="Proteomes" id="UP000001064"/>
    </source>
</evidence>
<organism evidence="8 9">
    <name type="scientific">Dictyostelium purpureum</name>
    <name type="common">Slime mold</name>
    <dbReference type="NCBI Taxonomy" id="5786"/>
    <lineage>
        <taxon>Eukaryota</taxon>
        <taxon>Amoebozoa</taxon>
        <taxon>Evosea</taxon>
        <taxon>Eumycetozoa</taxon>
        <taxon>Dictyostelia</taxon>
        <taxon>Dictyosteliales</taxon>
        <taxon>Dictyosteliaceae</taxon>
        <taxon>Dictyostelium</taxon>
    </lineage>
</organism>
<dbReference type="EMBL" id="GL870944">
    <property type="protein sequence ID" value="EGC40239.1"/>
    <property type="molecule type" value="Genomic_DNA"/>
</dbReference>
<dbReference type="RefSeq" id="XP_003283175.1">
    <property type="nucleotide sequence ID" value="XM_003283127.1"/>
</dbReference>
<dbReference type="Proteomes" id="UP000001064">
    <property type="component" value="Unassembled WGS sequence"/>
</dbReference>
<name>F0Z6Z2_DICPU</name>
<keyword evidence="3 5" id="KW-0863">Zinc-finger</keyword>
<protein>
    <recommendedName>
        <fullName evidence="10">MYND-type domain-containing protein</fullName>
    </recommendedName>
</protein>
<feature type="domain" description="MYND-type" evidence="7">
    <location>
        <begin position="9"/>
        <end position="53"/>
    </location>
</feature>
<evidence type="ECO:0000256" key="3">
    <source>
        <dbReference type="ARBA" id="ARBA00022771"/>
    </source>
</evidence>
<evidence type="ECO:0000256" key="1">
    <source>
        <dbReference type="ARBA" id="ARBA00004038"/>
    </source>
</evidence>
<dbReference type="Pfam" id="PF00856">
    <property type="entry name" value="SET"/>
    <property type="match status" value="1"/>
</dbReference>
<dbReference type="AlphaFoldDB" id="F0Z6Z2"/>